<organism evidence="2 3">
    <name type="scientific">Triticum urartu</name>
    <name type="common">Red wild einkorn</name>
    <name type="synonym">Crithodium urartu</name>
    <dbReference type="NCBI Taxonomy" id="4572"/>
    <lineage>
        <taxon>Eukaryota</taxon>
        <taxon>Viridiplantae</taxon>
        <taxon>Streptophyta</taxon>
        <taxon>Embryophyta</taxon>
        <taxon>Tracheophyta</taxon>
        <taxon>Spermatophyta</taxon>
        <taxon>Magnoliopsida</taxon>
        <taxon>Liliopsida</taxon>
        <taxon>Poales</taxon>
        <taxon>Poaceae</taxon>
        <taxon>BOP clade</taxon>
        <taxon>Pooideae</taxon>
        <taxon>Triticodae</taxon>
        <taxon>Triticeae</taxon>
        <taxon>Triticinae</taxon>
        <taxon>Triticum</taxon>
    </lineage>
</organism>
<evidence type="ECO:0000313" key="3">
    <source>
        <dbReference type="Proteomes" id="UP000015106"/>
    </source>
</evidence>
<proteinExistence type="predicted"/>
<dbReference type="Proteomes" id="UP000015106">
    <property type="component" value="Chromosome 5"/>
</dbReference>
<name>A0A8R7UNG2_TRIUA</name>
<dbReference type="EnsemblPlants" id="TuG1812G0500004400.01.T03">
    <property type="protein sequence ID" value="TuG1812G0500004400.01.T03.cds314453"/>
    <property type="gene ID" value="TuG1812G0500004400.01"/>
</dbReference>
<dbReference type="AlphaFoldDB" id="A0A8R7UNG2"/>
<reference evidence="2" key="3">
    <citation type="submission" date="2022-06" db="UniProtKB">
        <authorList>
            <consortium name="EnsemblPlants"/>
        </authorList>
    </citation>
    <scope>IDENTIFICATION</scope>
</reference>
<evidence type="ECO:0000313" key="2">
    <source>
        <dbReference type="EnsemblPlants" id="TuG1812G0500004400.01.T03.cds314453"/>
    </source>
</evidence>
<feature type="compositionally biased region" description="Pro residues" evidence="1">
    <location>
        <begin position="1"/>
        <end position="11"/>
    </location>
</feature>
<sequence>QTPPASDPPKPSRAAPHQRVRVYEHQKTQPTALPLKKENSNGNNLASFPPPPPRPRAIDAEAPPVPLRSAPTRPHGLHAHLRESPPPSSPCSLRSAPAVRFVSVRFARARVRAEV</sequence>
<evidence type="ECO:0000256" key="1">
    <source>
        <dbReference type="SAM" id="MobiDB-lite"/>
    </source>
</evidence>
<dbReference type="Gramene" id="TuG1812G0500004400.01.T03">
    <property type="protein sequence ID" value="TuG1812G0500004400.01.T03.cds314453"/>
    <property type="gene ID" value="TuG1812G0500004400.01"/>
</dbReference>
<feature type="region of interest" description="Disordered" evidence="1">
    <location>
        <begin position="1"/>
        <end position="94"/>
    </location>
</feature>
<reference evidence="3" key="1">
    <citation type="journal article" date="2013" name="Nature">
        <title>Draft genome of the wheat A-genome progenitor Triticum urartu.</title>
        <authorList>
            <person name="Ling H.Q."/>
            <person name="Zhao S."/>
            <person name="Liu D."/>
            <person name="Wang J."/>
            <person name="Sun H."/>
            <person name="Zhang C."/>
            <person name="Fan H."/>
            <person name="Li D."/>
            <person name="Dong L."/>
            <person name="Tao Y."/>
            <person name="Gao C."/>
            <person name="Wu H."/>
            <person name="Li Y."/>
            <person name="Cui Y."/>
            <person name="Guo X."/>
            <person name="Zheng S."/>
            <person name="Wang B."/>
            <person name="Yu K."/>
            <person name="Liang Q."/>
            <person name="Yang W."/>
            <person name="Lou X."/>
            <person name="Chen J."/>
            <person name="Feng M."/>
            <person name="Jian J."/>
            <person name="Zhang X."/>
            <person name="Luo G."/>
            <person name="Jiang Y."/>
            <person name="Liu J."/>
            <person name="Wang Z."/>
            <person name="Sha Y."/>
            <person name="Zhang B."/>
            <person name="Wu H."/>
            <person name="Tang D."/>
            <person name="Shen Q."/>
            <person name="Xue P."/>
            <person name="Zou S."/>
            <person name="Wang X."/>
            <person name="Liu X."/>
            <person name="Wang F."/>
            <person name="Yang Y."/>
            <person name="An X."/>
            <person name="Dong Z."/>
            <person name="Zhang K."/>
            <person name="Zhang X."/>
            <person name="Luo M.C."/>
            <person name="Dvorak J."/>
            <person name="Tong Y."/>
            <person name="Wang J."/>
            <person name="Yang H."/>
            <person name="Li Z."/>
            <person name="Wang D."/>
            <person name="Zhang A."/>
            <person name="Wang J."/>
        </authorList>
    </citation>
    <scope>NUCLEOTIDE SEQUENCE</scope>
    <source>
        <strain evidence="3">cv. G1812</strain>
    </source>
</reference>
<protein>
    <submittedName>
        <fullName evidence="2">Uncharacterized protein</fullName>
    </submittedName>
</protein>
<gene>
    <name evidence="2" type="primary">LOC125510796</name>
</gene>
<accession>A0A8R7UNG2</accession>
<keyword evidence="3" id="KW-1185">Reference proteome</keyword>
<reference evidence="2" key="2">
    <citation type="submission" date="2018-03" db="EMBL/GenBank/DDBJ databases">
        <title>The Triticum urartu genome reveals the dynamic nature of wheat genome evolution.</title>
        <authorList>
            <person name="Ling H."/>
            <person name="Ma B."/>
            <person name="Shi X."/>
            <person name="Liu H."/>
            <person name="Dong L."/>
            <person name="Sun H."/>
            <person name="Cao Y."/>
            <person name="Gao Q."/>
            <person name="Zheng S."/>
            <person name="Li Y."/>
            <person name="Yu Y."/>
            <person name="Du H."/>
            <person name="Qi M."/>
            <person name="Li Y."/>
            <person name="Yu H."/>
            <person name="Cui Y."/>
            <person name="Wang N."/>
            <person name="Chen C."/>
            <person name="Wu H."/>
            <person name="Zhao Y."/>
            <person name="Zhang J."/>
            <person name="Li Y."/>
            <person name="Zhou W."/>
            <person name="Zhang B."/>
            <person name="Hu W."/>
            <person name="Eijk M."/>
            <person name="Tang J."/>
            <person name="Witsenboer H."/>
            <person name="Zhao S."/>
            <person name="Li Z."/>
            <person name="Zhang A."/>
            <person name="Wang D."/>
            <person name="Liang C."/>
        </authorList>
    </citation>
    <scope>NUCLEOTIDE SEQUENCE [LARGE SCALE GENOMIC DNA]</scope>
    <source>
        <strain evidence="2">cv. G1812</strain>
    </source>
</reference>